<evidence type="ECO:0000256" key="1">
    <source>
        <dbReference type="SAM" id="MobiDB-lite"/>
    </source>
</evidence>
<protein>
    <submittedName>
        <fullName evidence="2">Uncharacterized protein</fullName>
    </submittedName>
</protein>
<organism evidence="2">
    <name type="scientific">Oryza barthii</name>
    <dbReference type="NCBI Taxonomy" id="65489"/>
    <lineage>
        <taxon>Eukaryota</taxon>
        <taxon>Viridiplantae</taxon>
        <taxon>Streptophyta</taxon>
        <taxon>Embryophyta</taxon>
        <taxon>Tracheophyta</taxon>
        <taxon>Spermatophyta</taxon>
        <taxon>Magnoliopsida</taxon>
        <taxon>Liliopsida</taxon>
        <taxon>Poales</taxon>
        <taxon>Poaceae</taxon>
        <taxon>BOP clade</taxon>
        <taxon>Oryzoideae</taxon>
        <taxon>Oryzeae</taxon>
        <taxon>Oryzinae</taxon>
        <taxon>Oryza</taxon>
    </lineage>
</organism>
<keyword evidence="3" id="KW-1185">Reference proteome</keyword>
<accession>A0A0D3FM86</accession>
<dbReference type="EnsemblPlants" id="OBART03G28950.1">
    <property type="protein sequence ID" value="OBART03G28950.1"/>
    <property type="gene ID" value="OBART03G28950"/>
</dbReference>
<dbReference type="Gramene" id="OBART03G28950.1">
    <property type="protein sequence ID" value="OBART03G28950.1"/>
    <property type="gene ID" value="OBART03G28950"/>
</dbReference>
<feature type="region of interest" description="Disordered" evidence="1">
    <location>
        <begin position="1"/>
        <end position="28"/>
    </location>
</feature>
<reference evidence="2" key="2">
    <citation type="submission" date="2015-03" db="UniProtKB">
        <authorList>
            <consortium name="EnsemblPlants"/>
        </authorList>
    </citation>
    <scope>IDENTIFICATION</scope>
</reference>
<reference evidence="2" key="1">
    <citation type="journal article" date="2009" name="Rice">
        <title>De Novo Next Generation Sequencing of Plant Genomes.</title>
        <authorList>
            <person name="Rounsley S."/>
            <person name="Marri P.R."/>
            <person name="Yu Y."/>
            <person name="He R."/>
            <person name="Sisneros N."/>
            <person name="Goicoechea J.L."/>
            <person name="Lee S.J."/>
            <person name="Angelova A."/>
            <person name="Kudrna D."/>
            <person name="Luo M."/>
            <person name="Affourtit J."/>
            <person name="Desany B."/>
            <person name="Knight J."/>
            <person name="Niazi F."/>
            <person name="Egholm M."/>
            <person name="Wing R.A."/>
        </authorList>
    </citation>
    <scope>NUCLEOTIDE SEQUENCE [LARGE SCALE GENOMIC DNA]</scope>
    <source>
        <strain evidence="2">cv. IRGC 105608</strain>
    </source>
</reference>
<evidence type="ECO:0000313" key="2">
    <source>
        <dbReference type="EnsemblPlants" id="OBART03G28950.1"/>
    </source>
</evidence>
<sequence length="137" mass="15152">MTTALPDDVLARGIPPRPQGLACTPPASHGPPPTLSLAGIFINFYCHRQPEIFSRPPPLINGKLDYLPSQHKTSSYTFLIKNLEVGDLSSEKERLQETISSLRPDNFGSIIQYSNMVCTGEEHFMCNAKEILLLGNQ</sequence>
<evidence type="ECO:0000313" key="3">
    <source>
        <dbReference type="Proteomes" id="UP000026960"/>
    </source>
</evidence>
<dbReference type="AlphaFoldDB" id="A0A0D3FM86"/>
<dbReference type="PaxDb" id="65489-OBART03G28950.1"/>
<dbReference type="Proteomes" id="UP000026960">
    <property type="component" value="Chromosome 3"/>
</dbReference>
<dbReference type="HOGENOM" id="CLU_1868249_0_0_1"/>
<name>A0A0D3FM86_9ORYZ</name>
<proteinExistence type="predicted"/>